<accession>A0ABY5PQ83</accession>
<feature type="region of interest" description="Disordered" evidence="1">
    <location>
        <begin position="1"/>
        <end position="27"/>
    </location>
</feature>
<organism evidence="2 3">
    <name type="scientific">Streptomyces yangpuensis</name>
    <dbReference type="NCBI Taxonomy" id="1648182"/>
    <lineage>
        <taxon>Bacteria</taxon>
        <taxon>Bacillati</taxon>
        <taxon>Actinomycetota</taxon>
        <taxon>Actinomycetes</taxon>
        <taxon>Kitasatosporales</taxon>
        <taxon>Streptomycetaceae</taxon>
        <taxon>Streptomyces</taxon>
    </lineage>
</organism>
<feature type="compositionally biased region" description="Basic and acidic residues" evidence="1">
    <location>
        <begin position="12"/>
        <end position="22"/>
    </location>
</feature>
<feature type="compositionally biased region" description="Low complexity" evidence="1">
    <location>
        <begin position="1010"/>
        <end position="1022"/>
    </location>
</feature>
<dbReference type="EMBL" id="CP102514">
    <property type="protein sequence ID" value="UUY46149.1"/>
    <property type="molecule type" value="Genomic_DNA"/>
</dbReference>
<name>A0ABY5PQ83_9ACTN</name>
<reference evidence="2" key="1">
    <citation type="submission" date="2022-08" db="EMBL/GenBank/DDBJ databases">
        <authorList>
            <person name="Tian L."/>
        </authorList>
    </citation>
    <scope>NUCLEOTIDE SEQUENCE</scope>
    <source>
        <strain evidence="2">CM253</strain>
    </source>
</reference>
<dbReference type="GeneID" id="95572275"/>
<sequence length="1528" mass="161446">MNFVVPLPSDPSRSETDADWARSHGPAAQDAARGVLTDVRDRISLAYPKAGRALDQLTGLAHRLPAAHLPWYWDTVAHRFMSWDTRSAARAYTRARAAEREHDLPVDTAWRRQNVLLLAGSGALPVKELSGHQAWLATVLDPAAAHEEFVRVLAAWAASPGELPADLARRVRASARAAGLGGPEEARVLARTVGVARGKALPDTLLDAVAALLAEHPQDDEVLAALLDVFPESKKDAAAWLRVLLRSGAAGAAASGRITPEGGLAAWLGHYTRAYSHYRVPYGGVARQPMPAELFDLVTLFAPRLRAAEAPVTLHEDRWRWPGLDADLLDLCLAEGLTVVDPGENIRLSFWGDRSRRDLKALAADPVFGPRLEGTVHAGLRGGGTAITRLPENPGIAAEVHSRVERLLGALADGGLAAADEAVEELAELLDRPTATALDGIDEALAALDATGPLARALRAGLPEELGWPALEEALAALAPEDVAGVTCTWPVLTVYGGSKAVAVAPGAVRASTGFTLPEDAAHHVVHYVGGQFLVSWSTDAEDPFGGRAFWSDRPEEVFVPARSYGLRPYGGSIQGGLGYQFETRDGGGRHDGERVLRPGGHEGIDHHDFQMGDGTQVWSSKVFAGRKGWARVDPVTGERAVEHTLPAFHGSADLPDGMAFFGDQLTLAALPADAPASPLGQDGALTGCRVLHRTPYAGPSPTEFVLEGIDGRRARYRSRRPGRRPWGIIRLPQGGEDAVLAGETAIRCHAAEDNSLLWEVHGFPGPDASRRVRPSGHSVGPYPPPAFWHFLAPRDPASSEALRTLGDETVRALLDAAVRSADHGTLRERVARLLPGVPEPRVVDGVVRAAQLAADVLRRREELSRRVGIMRAGPAVELRSPVPDTVLAPALSGLLPYVRPYGAYVPGAHPATLTAVAAEGRHLRGEIDDEARLLALPATPAPWTALLGSIDAVAWRAVVHTTSDEDRTALAALLETWAEQPFAARGGRWRAGTGNGASGLHTGAPSVRPATDGLADGTADGPADDAVRSVDRDDAGRLPVLLALVKERGPLALSPEAVEVFVRRTGVRRAIATLVLGGLPQHGDCDVHLKALRAAPYKANKAMAQEYDGLCRRLGDNGSRAVLAAGVPRDPAELWEPGGMTAAAERMADAWAGLLGTTEYIDEDLVAALEADLGLGAGWALALTGGPEAAGRYVPGAAGVLVGAINGGLALRHAEADGSAGRPVFVQHPVHAAPASAVAWALTELPVGDPAAAGAAAVHAALRARMDDPRTLIPLGRHFALGRAVPEDPAFGPYEGVVLPCPEPLYREDTVPSTAHDDGVFVVSVPGRDVFLRPAALADPAGVERAERLCAELGLSDVLAAVRRIQVVRGEGPDRMLARASDTPVPPGGYELNPALSVPELVAEAASALGVGADAAALYLQLLALARPTDQNVRRWNGWSPARHKAAQAELVAAGVVETGRRARAGRTAFVPGPWTELKAPHLPLETAKLGPYAARVGRSEPEMPFLRLLSPVPPHELFAEAWRAAR</sequence>
<evidence type="ECO:0008006" key="4">
    <source>
        <dbReference type="Google" id="ProtNLM"/>
    </source>
</evidence>
<protein>
    <recommendedName>
        <fullName evidence="4">DNA-binding protein</fullName>
    </recommendedName>
</protein>
<dbReference type="RefSeq" id="WP_257854699.1">
    <property type="nucleotide sequence ID" value="NZ_CP102514.1"/>
</dbReference>
<gene>
    <name evidence="2" type="ORF">NRK68_02320</name>
</gene>
<evidence type="ECO:0000313" key="2">
    <source>
        <dbReference type="EMBL" id="UUY46149.1"/>
    </source>
</evidence>
<evidence type="ECO:0000313" key="3">
    <source>
        <dbReference type="Proteomes" id="UP001057738"/>
    </source>
</evidence>
<proteinExistence type="predicted"/>
<keyword evidence="3" id="KW-1185">Reference proteome</keyword>
<feature type="region of interest" description="Disordered" evidence="1">
    <location>
        <begin position="986"/>
        <end position="1031"/>
    </location>
</feature>
<dbReference type="Proteomes" id="UP001057738">
    <property type="component" value="Chromosome"/>
</dbReference>
<evidence type="ECO:0000256" key="1">
    <source>
        <dbReference type="SAM" id="MobiDB-lite"/>
    </source>
</evidence>